<evidence type="ECO:0000259" key="2">
    <source>
        <dbReference type="Pfam" id="PF08327"/>
    </source>
</evidence>
<comment type="similarity">
    <text evidence="1">Belongs to the AHA1 family.</text>
</comment>
<dbReference type="InterPro" id="IPR023393">
    <property type="entry name" value="START-like_dom_sf"/>
</dbReference>
<evidence type="ECO:0000256" key="1">
    <source>
        <dbReference type="ARBA" id="ARBA00006817"/>
    </source>
</evidence>
<name>A0A401ZLQ5_9CHLR</name>
<dbReference type="OrthoDB" id="148854at2"/>
<sequence>MSKTATDHVYEIIVNANPEAVWKSLTDGQETQKYFYNGRVESDWKVGSDYHFYAPDNSVVSQGKVVEIEPHSHLKQTWVPLWIGNETSTVIWNLQPLNGTTLVKLTHTDINDAAFEQAQMHVGWIYVLSNLKSVLETGESLPPIFE</sequence>
<gene>
    <name evidence="3" type="ORF">KDAU_50350</name>
</gene>
<comment type="caution">
    <text evidence="3">The sequence shown here is derived from an EMBL/GenBank/DDBJ whole genome shotgun (WGS) entry which is preliminary data.</text>
</comment>
<dbReference type="Gene3D" id="3.30.530.20">
    <property type="match status" value="1"/>
</dbReference>
<dbReference type="AlphaFoldDB" id="A0A401ZLQ5"/>
<accession>A0A401ZLQ5</accession>
<organism evidence="3 4">
    <name type="scientific">Dictyobacter aurantiacus</name>
    <dbReference type="NCBI Taxonomy" id="1936993"/>
    <lineage>
        <taxon>Bacteria</taxon>
        <taxon>Bacillati</taxon>
        <taxon>Chloroflexota</taxon>
        <taxon>Ktedonobacteria</taxon>
        <taxon>Ktedonobacterales</taxon>
        <taxon>Dictyobacteraceae</taxon>
        <taxon>Dictyobacter</taxon>
    </lineage>
</organism>
<evidence type="ECO:0000313" key="4">
    <source>
        <dbReference type="Proteomes" id="UP000287224"/>
    </source>
</evidence>
<dbReference type="InterPro" id="IPR013538">
    <property type="entry name" value="ASHA1/2-like_C"/>
</dbReference>
<protein>
    <recommendedName>
        <fullName evidence="2">Activator of Hsp90 ATPase homologue 1/2-like C-terminal domain-containing protein</fullName>
    </recommendedName>
</protein>
<dbReference type="EMBL" id="BIFQ01000001">
    <property type="protein sequence ID" value="GCE07706.1"/>
    <property type="molecule type" value="Genomic_DNA"/>
</dbReference>
<dbReference type="Pfam" id="PF08327">
    <property type="entry name" value="AHSA1"/>
    <property type="match status" value="1"/>
</dbReference>
<dbReference type="SUPFAM" id="SSF55961">
    <property type="entry name" value="Bet v1-like"/>
    <property type="match status" value="1"/>
</dbReference>
<dbReference type="RefSeq" id="WP_160146101.1">
    <property type="nucleotide sequence ID" value="NZ_BIFQ01000001.1"/>
</dbReference>
<evidence type="ECO:0000313" key="3">
    <source>
        <dbReference type="EMBL" id="GCE07706.1"/>
    </source>
</evidence>
<dbReference type="Proteomes" id="UP000287224">
    <property type="component" value="Unassembled WGS sequence"/>
</dbReference>
<keyword evidence="4" id="KW-1185">Reference proteome</keyword>
<reference evidence="4" key="1">
    <citation type="submission" date="2018-12" db="EMBL/GenBank/DDBJ databases">
        <title>Tengunoibacter tsumagoiensis gen. nov., sp. nov., Dictyobacter kobayashii sp. nov., D. alpinus sp. nov., and D. joshuensis sp. nov. and description of Dictyobacteraceae fam. nov. within the order Ktedonobacterales isolated from Tengu-no-mugimeshi.</title>
        <authorList>
            <person name="Wang C.M."/>
            <person name="Zheng Y."/>
            <person name="Sakai Y."/>
            <person name="Toyoda A."/>
            <person name="Minakuchi Y."/>
            <person name="Abe K."/>
            <person name="Yokota A."/>
            <person name="Yabe S."/>
        </authorList>
    </citation>
    <scope>NUCLEOTIDE SEQUENCE [LARGE SCALE GENOMIC DNA]</scope>
    <source>
        <strain evidence="4">S-27</strain>
    </source>
</reference>
<feature type="domain" description="Activator of Hsp90 ATPase homologue 1/2-like C-terminal" evidence="2">
    <location>
        <begin position="15"/>
        <end position="136"/>
    </location>
</feature>
<proteinExistence type="inferred from homology"/>